<dbReference type="InterPro" id="IPR043504">
    <property type="entry name" value="Peptidase_S1_PA_chymotrypsin"/>
</dbReference>
<gene>
    <name evidence="2" type="ORF">GCM10009550_37200</name>
</gene>
<dbReference type="SUPFAM" id="SSF50494">
    <property type="entry name" value="Trypsin-like serine proteases"/>
    <property type="match status" value="1"/>
</dbReference>
<name>A0ABP4BS87_9ACTN</name>
<accession>A0ABP4BS87</accession>
<proteinExistence type="predicted"/>
<keyword evidence="3" id="KW-1185">Reference proteome</keyword>
<evidence type="ECO:0000313" key="2">
    <source>
        <dbReference type="EMBL" id="GAA0954201.1"/>
    </source>
</evidence>
<feature type="domain" description="Peptidase S1" evidence="1">
    <location>
        <begin position="122"/>
        <end position="262"/>
    </location>
</feature>
<dbReference type="Pfam" id="PF00089">
    <property type="entry name" value="Trypsin"/>
    <property type="match status" value="1"/>
</dbReference>
<organism evidence="2 3">
    <name type="scientific">Actinocorallia libanotica</name>
    <dbReference type="NCBI Taxonomy" id="46162"/>
    <lineage>
        <taxon>Bacteria</taxon>
        <taxon>Bacillati</taxon>
        <taxon>Actinomycetota</taxon>
        <taxon>Actinomycetes</taxon>
        <taxon>Streptosporangiales</taxon>
        <taxon>Thermomonosporaceae</taxon>
        <taxon>Actinocorallia</taxon>
    </lineage>
</organism>
<protein>
    <recommendedName>
        <fullName evidence="1">Peptidase S1 domain-containing protein</fullName>
    </recommendedName>
</protein>
<reference evidence="3" key="1">
    <citation type="journal article" date="2019" name="Int. J. Syst. Evol. Microbiol.">
        <title>The Global Catalogue of Microorganisms (GCM) 10K type strain sequencing project: providing services to taxonomists for standard genome sequencing and annotation.</title>
        <authorList>
            <consortium name="The Broad Institute Genomics Platform"/>
            <consortium name="The Broad Institute Genome Sequencing Center for Infectious Disease"/>
            <person name="Wu L."/>
            <person name="Ma J."/>
        </authorList>
    </citation>
    <scope>NUCLEOTIDE SEQUENCE [LARGE SCALE GENOMIC DNA]</scope>
    <source>
        <strain evidence="3">JCM 10696</strain>
    </source>
</reference>
<dbReference type="Proteomes" id="UP001500665">
    <property type="component" value="Unassembled WGS sequence"/>
</dbReference>
<evidence type="ECO:0000313" key="3">
    <source>
        <dbReference type="Proteomes" id="UP001500665"/>
    </source>
</evidence>
<comment type="caution">
    <text evidence="2">The sequence shown here is derived from an EMBL/GenBank/DDBJ whole genome shotgun (WGS) entry which is preliminary data.</text>
</comment>
<dbReference type="InterPro" id="IPR001254">
    <property type="entry name" value="Trypsin_dom"/>
</dbReference>
<dbReference type="EMBL" id="BAAAHH010000014">
    <property type="protein sequence ID" value="GAA0954201.1"/>
    <property type="molecule type" value="Genomic_DNA"/>
</dbReference>
<dbReference type="Gene3D" id="2.40.10.10">
    <property type="entry name" value="Trypsin-like serine proteases"/>
    <property type="match status" value="2"/>
</dbReference>
<dbReference type="InterPro" id="IPR009003">
    <property type="entry name" value="Peptidase_S1_PA"/>
</dbReference>
<sequence length="287" mass="30786">MFSKAAIVGGRGYTRMELQQEADRAASRIPAGVSAMVAPDVRTGEILVRAQQSRSVKSSAELRPEPAANPRIKFRVELVSDTPVRQVDGWLRGGGLLDLKDGGSLCTIGFNIHKDGMRSPSTAGHCAKSTEARRYANHSGDGGSTEIQRKLYYEGPEGDFARYGPGTMTSTDTYYYDWNQKRYVDQVATYAMTNEPGKTLCKFGRASGAVCGTVNSVGVSYVNPGGVTVGRQVYMNGGACIGGDSGGPFYWGGNAYGLTSATSNGNCWFSQARFIPNALNGWQVVTR</sequence>
<evidence type="ECO:0000259" key="1">
    <source>
        <dbReference type="Pfam" id="PF00089"/>
    </source>
</evidence>